<dbReference type="PANTHER" id="PTHR11360">
    <property type="entry name" value="MONOCARBOXYLATE TRANSPORTER"/>
    <property type="match status" value="1"/>
</dbReference>
<name>A0ABP9YMQ1_9FUNG</name>
<comment type="caution">
    <text evidence="6">The sequence shown here is derived from an EMBL/GenBank/DDBJ whole genome shotgun (WGS) entry which is preliminary data.</text>
</comment>
<evidence type="ECO:0000256" key="1">
    <source>
        <dbReference type="ARBA" id="ARBA00004141"/>
    </source>
</evidence>
<dbReference type="PANTHER" id="PTHR11360:SF284">
    <property type="entry name" value="EG:103B4.3 PROTEIN-RELATED"/>
    <property type="match status" value="1"/>
</dbReference>
<keyword evidence="7" id="KW-1185">Reference proteome</keyword>
<evidence type="ECO:0000256" key="2">
    <source>
        <dbReference type="ARBA" id="ARBA00006727"/>
    </source>
</evidence>
<feature type="transmembrane region" description="Helical" evidence="4">
    <location>
        <begin position="198"/>
        <end position="217"/>
    </location>
</feature>
<feature type="transmembrane region" description="Helical" evidence="4">
    <location>
        <begin position="165"/>
        <end position="186"/>
    </location>
</feature>
<feature type="domain" description="Major facilitator superfamily (MFS) profile" evidence="5">
    <location>
        <begin position="67"/>
        <end position="455"/>
    </location>
</feature>
<dbReference type="Proteomes" id="UP001473302">
    <property type="component" value="Unassembled WGS sequence"/>
</dbReference>
<feature type="transmembrane region" description="Helical" evidence="4">
    <location>
        <begin position="401"/>
        <end position="421"/>
    </location>
</feature>
<dbReference type="Pfam" id="PF07690">
    <property type="entry name" value="MFS_1"/>
    <property type="match status" value="1"/>
</dbReference>
<evidence type="ECO:0000313" key="6">
    <source>
        <dbReference type="EMBL" id="GAA5808126.1"/>
    </source>
</evidence>
<feature type="transmembrane region" description="Helical" evidence="4">
    <location>
        <begin position="270"/>
        <end position="292"/>
    </location>
</feature>
<feature type="region of interest" description="Disordered" evidence="3">
    <location>
        <begin position="32"/>
        <end position="51"/>
    </location>
</feature>
<feature type="transmembrane region" description="Helical" evidence="4">
    <location>
        <begin position="140"/>
        <end position="159"/>
    </location>
</feature>
<dbReference type="CDD" id="cd17352">
    <property type="entry name" value="MFS_MCT_SLC16"/>
    <property type="match status" value="1"/>
</dbReference>
<dbReference type="PROSITE" id="PS50850">
    <property type="entry name" value="MFS"/>
    <property type="match status" value="1"/>
</dbReference>
<dbReference type="EMBL" id="BAABUK010000003">
    <property type="protein sequence ID" value="GAA5808126.1"/>
    <property type="molecule type" value="Genomic_DNA"/>
</dbReference>
<protein>
    <recommendedName>
        <fullName evidence="5">Major facilitator superfamily (MFS) profile domain-containing protein</fullName>
    </recommendedName>
</protein>
<gene>
    <name evidence="6" type="ORF">MFLAVUS_001509</name>
</gene>
<dbReference type="SUPFAM" id="SSF103473">
    <property type="entry name" value="MFS general substrate transporter"/>
    <property type="match status" value="1"/>
</dbReference>
<organism evidence="6 7">
    <name type="scientific">Mucor flavus</name>
    <dbReference type="NCBI Taxonomy" id="439312"/>
    <lineage>
        <taxon>Eukaryota</taxon>
        <taxon>Fungi</taxon>
        <taxon>Fungi incertae sedis</taxon>
        <taxon>Mucoromycota</taxon>
        <taxon>Mucoromycotina</taxon>
        <taxon>Mucoromycetes</taxon>
        <taxon>Mucorales</taxon>
        <taxon>Mucorineae</taxon>
        <taxon>Mucoraceae</taxon>
        <taxon>Mucor</taxon>
    </lineage>
</organism>
<feature type="compositionally biased region" description="Polar residues" evidence="3">
    <location>
        <begin position="33"/>
        <end position="43"/>
    </location>
</feature>
<evidence type="ECO:0000256" key="4">
    <source>
        <dbReference type="SAM" id="Phobius"/>
    </source>
</evidence>
<dbReference type="InterPro" id="IPR050327">
    <property type="entry name" value="Proton-linked_MCT"/>
</dbReference>
<evidence type="ECO:0000259" key="5">
    <source>
        <dbReference type="PROSITE" id="PS50850"/>
    </source>
</evidence>
<keyword evidence="4" id="KW-0472">Membrane</keyword>
<feature type="transmembrane region" description="Helical" evidence="4">
    <location>
        <begin position="433"/>
        <end position="453"/>
    </location>
</feature>
<feature type="transmembrane region" description="Helical" evidence="4">
    <location>
        <begin position="339"/>
        <end position="360"/>
    </location>
</feature>
<keyword evidence="4" id="KW-0812">Transmembrane</keyword>
<feature type="transmembrane region" description="Helical" evidence="4">
    <location>
        <begin position="111"/>
        <end position="133"/>
    </location>
</feature>
<feature type="transmembrane region" description="Helical" evidence="4">
    <location>
        <begin position="312"/>
        <end position="332"/>
    </location>
</feature>
<feature type="transmembrane region" description="Helical" evidence="4">
    <location>
        <begin position="67"/>
        <end position="91"/>
    </location>
</feature>
<dbReference type="Gene3D" id="1.20.1250.20">
    <property type="entry name" value="MFS general substrate transporter like domains"/>
    <property type="match status" value="2"/>
</dbReference>
<reference evidence="6 7" key="1">
    <citation type="submission" date="2024-04" db="EMBL/GenBank/DDBJ databases">
        <title>genome sequences of Mucor flavus KT1a and Helicostylum pulchrum KT1b strains isolated from the surface of a dry-aged beef.</title>
        <authorList>
            <person name="Toyotome T."/>
            <person name="Hosono M."/>
            <person name="Torimaru M."/>
            <person name="Fukuda K."/>
            <person name="Mikami N."/>
        </authorList>
    </citation>
    <scope>NUCLEOTIDE SEQUENCE [LARGE SCALE GENOMIC DNA]</scope>
    <source>
        <strain evidence="6 7">KT1a</strain>
    </source>
</reference>
<evidence type="ECO:0000256" key="3">
    <source>
        <dbReference type="SAM" id="MobiDB-lite"/>
    </source>
</evidence>
<evidence type="ECO:0000313" key="7">
    <source>
        <dbReference type="Proteomes" id="UP001473302"/>
    </source>
</evidence>
<dbReference type="InterPro" id="IPR020846">
    <property type="entry name" value="MFS_dom"/>
</dbReference>
<proteinExistence type="inferred from homology"/>
<feature type="transmembrane region" description="Helical" evidence="4">
    <location>
        <begin position="229"/>
        <end position="249"/>
    </location>
</feature>
<dbReference type="InterPro" id="IPR036259">
    <property type="entry name" value="MFS_trans_sf"/>
</dbReference>
<sequence>MAYVEENLTKELSAHPSLNVGAGITYDIKRNSRASSEETTNNDFVGGKESEETVDLPTLDDDHDGGYGWLVVLGAFMVQITSFGVISSWGVMQDYFNQTLFKESETALVDLSFVGTLALICCNGCSPIVQVLVSKFGLRPVMITGTLFIVIALEMASLATEIWHLYLTQGILFGLGASCMYVTVMAVTPQWFTKNRGIALGIVAGGSGIGGLIVPFIMTPLNRHFGHGWTYRIMGFICLVCDIIACIFVKERVPGPKKGKKFSQILQFDVLKNTDFVIFAIGSDIGLFGYFVPFFFIPAYATHLGLTDSQGASIVSVCSAMNFIGRLVAGLLADRIGRLNANIIFLIITAISSLLIWTFAFTYGAMIGFGIVFGFACGSYFALMSPISAGILGMEKFPSGLSLLLVFNLIPVFGSNIASAIESGVDSSPFLTYKLFTGVSYLSGALILIYLKFRMNKNPFVKI</sequence>
<comment type="subcellular location">
    <subcellularLocation>
        <location evidence="1">Membrane</location>
        <topology evidence="1">Multi-pass membrane protein</topology>
    </subcellularLocation>
</comment>
<accession>A0ABP9YMQ1</accession>
<comment type="similarity">
    <text evidence="2">Belongs to the major facilitator superfamily. Monocarboxylate porter (TC 2.A.1.13) family.</text>
</comment>
<feature type="transmembrane region" description="Helical" evidence="4">
    <location>
        <begin position="366"/>
        <end position="389"/>
    </location>
</feature>
<keyword evidence="4" id="KW-1133">Transmembrane helix</keyword>
<dbReference type="InterPro" id="IPR011701">
    <property type="entry name" value="MFS"/>
</dbReference>